<evidence type="ECO:0000259" key="1">
    <source>
        <dbReference type="Pfam" id="PF12274"/>
    </source>
</evidence>
<reference evidence="2" key="2">
    <citation type="submission" date="2008-12" db="EMBL/GenBank/DDBJ databases">
        <title>Improved gene annotation of the rice (Oryza sativa) genomes.</title>
        <authorList>
            <person name="Wang J."/>
            <person name="Li R."/>
            <person name="Fan W."/>
            <person name="Huang Q."/>
            <person name="Zhang J."/>
            <person name="Zhou Y."/>
            <person name="Hu Y."/>
            <person name="Zi S."/>
            <person name="Li J."/>
            <person name="Ni P."/>
            <person name="Zheng H."/>
            <person name="Zhang Y."/>
            <person name="Zhao M."/>
            <person name="Hao Q."/>
            <person name="McDermott J."/>
            <person name="Samudrala R."/>
            <person name="Kristiansen K."/>
            <person name="Wong G.K.-S."/>
        </authorList>
    </citation>
    <scope>NUCLEOTIDE SEQUENCE</scope>
</reference>
<reference evidence="2" key="1">
    <citation type="journal article" date="2005" name="PLoS Biol.">
        <title>The genomes of Oryza sativa: a history of duplications.</title>
        <authorList>
            <person name="Yu J."/>
            <person name="Wang J."/>
            <person name="Lin W."/>
            <person name="Li S."/>
            <person name="Li H."/>
            <person name="Zhou J."/>
            <person name="Ni P."/>
            <person name="Dong W."/>
            <person name="Hu S."/>
            <person name="Zeng C."/>
            <person name="Zhang J."/>
            <person name="Zhang Y."/>
            <person name="Li R."/>
            <person name="Xu Z."/>
            <person name="Li S."/>
            <person name="Li X."/>
            <person name="Zheng H."/>
            <person name="Cong L."/>
            <person name="Lin L."/>
            <person name="Yin J."/>
            <person name="Geng J."/>
            <person name="Li G."/>
            <person name="Shi J."/>
            <person name="Liu J."/>
            <person name="Lv H."/>
            <person name="Li J."/>
            <person name="Wang J."/>
            <person name="Deng Y."/>
            <person name="Ran L."/>
            <person name="Shi X."/>
            <person name="Wang X."/>
            <person name="Wu Q."/>
            <person name="Li C."/>
            <person name="Ren X."/>
            <person name="Wang J."/>
            <person name="Wang X."/>
            <person name="Li D."/>
            <person name="Liu D."/>
            <person name="Zhang X."/>
            <person name="Ji Z."/>
            <person name="Zhao W."/>
            <person name="Sun Y."/>
            <person name="Zhang Z."/>
            <person name="Bao J."/>
            <person name="Han Y."/>
            <person name="Dong L."/>
            <person name="Ji J."/>
            <person name="Chen P."/>
            <person name="Wu S."/>
            <person name="Liu J."/>
            <person name="Xiao Y."/>
            <person name="Bu D."/>
            <person name="Tan J."/>
            <person name="Yang L."/>
            <person name="Ye C."/>
            <person name="Zhang J."/>
            <person name="Xu J."/>
            <person name="Zhou Y."/>
            <person name="Yu Y."/>
            <person name="Zhang B."/>
            <person name="Zhuang S."/>
            <person name="Wei H."/>
            <person name="Liu B."/>
            <person name="Lei M."/>
            <person name="Yu H."/>
            <person name="Li Y."/>
            <person name="Xu H."/>
            <person name="Wei S."/>
            <person name="He X."/>
            <person name="Fang L."/>
            <person name="Zhang Z."/>
            <person name="Zhang Y."/>
            <person name="Huang X."/>
            <person name="Su Z."/>
            <person name="Tong W."/>
            <person name="Li J."/>
            <person name="Tong Z."/>
            <person name="Li S."/>
            <person name="Ye J."/>
            <person name="Wang L."/>
            <person name="Fang L."/>
            <person name="Lei T."/>
            <person name="Chen C."/>
            <person name="Chen H."/>
            <person name="Xu Z."/>
            <person name="Li H."/>
            <person name="Huang H."/>
            <person name="Zhang F."/>
            <person name="Xu H."/>
            <person name="Li N."/>
            <person name="Zhao C."/>
            <person name="Li S."/>
            <person name="Dong L."/>
            <person name="Huang Y."/>
            <person name="Li L."/>
            <person name="Xi Y."/>
            <person name="Qi Q."/>
            <person name="Li W."/>
            <person name="Zhang B."/>
            <person name="Hu W."/>
            <person name="Zhang Y."/>
            <person name="Tian X."/>
            <person name="Jiao Y."/>
            <person name="Liang X."/>
            <person name="Jin J."/>
            <person name="Gao L."/>
            <person name="Zheng W."/>
            <person name="Hao B."/>
            <person name="Liu S."/>
            <person name="Wang W."/>
            <person name="Yuan L."/>
            <person name="Cao M."/>
            <person name="McDermott J."/>
            <person name="Samudrala R."/>
            <person name="Wang J."/>
            <person name="Wong G.K."/>
            <person name="Yang H."/>
        </authorList>
    </citation>
    <scope>NUCLEOTIDE SEQUENCE [LARGE SCALE GENOMIC DNA]</scope>
</reference>
<dbReference type="Pfam" id="PF12274">
    <property type="entry name" value="DUF3615"/>
    <property type="match status" value="1"/>
</dbReference>
<gene>
    <name evidence="2" type="ORF">OsJ_31225</name>
</gene>
<evidence type="ECO:0000313" key="2">
    <source>
        <dbReference type="EMBL" id="EEE50821.1"/>
    </source>
</evidence>
<feature type="domain" description="DUF3615" evidence="1">
    <location>
        <begin position="5"/>
        <end position="79"/>
    </location>
</feature>
<protein>
    <recommendedName>
        <fullName evidence="1">DUF3615 domain-containing protein</fullName>
    </recommendedName>
</protein>
<name>B9G5C4_ORYSJ</name>
<dbReference type="EMBL" id="CM000147">
    <property type="protein sequence ID" value="EEE50821.1"/>
    <property type="molecule type" value="Genomic_DNA"/>
</dbReference>
<sequence length="106" mass="12350">MANDNLDYEFTGGMRISIIDEFGSTYHHCNFLVFSPTMRTIHLFTEFDANTQDERGVHVFCPIFLCRKEFGICYGCGLMHPRTDDYVAGRTNIWTPYGEEEEEDFD</sequence>
<dbReference type="Proteomes" id="UP000007752">
    <property type="component" value="Chromosome 10"/>
</dbReference>
<accession>B9G5C4</accession>
<dbReference type="InterPro" id="IPR022059">
    <property type="entry name" value="DUF3615"/>
</dbReference>
<proteinExistence type="predicted"/>
<dbReference type="AlphaFoldDB" id="B9G5C4"/>
<organism evidence="2">
    <name type="scientific">Oryza sativa subsp. japonica</name>
    <name type="common">Rice</name>
    <dbReference type="NCBI Taxonomy" id="39947"/>
    <lineage>
        <taxon>Eukaryota</taxon>
        <taxon>Viridiplantae</taxon>
        <taxon>Streptophyta</taxon>
        <taxon>Embryophyta</taxon>
        <taxon>Tracheophyta</taxon>
        <taxon>Spermatophyta</taxon>
        <taxon>Magnoliopsida</taxon>
        <taxon>Liliopsida</taxon>
        <taxon>Poales</taxon>
        <taxon>Poaceae</taxon>
        <taxon>BOP clade</taxon>
        <taxon>Oryzoideae</taxon>
        <taxon>Oryzeae</taxon>
        <taxon>Oryzinae</taxon>
        <taxon>Oryza</taxon>
        <taxon>Oryza sativa</taxon>
    </lineage>
</organism>